<dbReference type="SUPFAM" id="SSF48452">
    <property type="entry name" value="TPR-like"/>
    <property type="match status" value="1"/>
</dbReference>
<dbReference type="PANTHER" id="PTHR43135:SF3">
    <property type="entry name" value="ALPHA-D-RIBOSE 1-METHYLPHOSPHONATE 5-TRIPHOSPHATE DIPHOSPHATASE"/>
    <property type="match status" value="1"/>
</dbReference>
<dbReference type="EMBL" id="AMGM01000001">
    <property type="protein sequence ID" value="EKB51241.1"/>
    <property type="molecule type" value="Genomic_DNA"/>
</dbReference>
<dbReference type="InterPro" id="IPR032466">
    <property type="entry name" value="Metal_Hydrolase"/>
</dbReference>
<dbReference type="GO" id="GO:0016810">
    <property type="term" value="F:hydrolase activity, acting on carbon-nitrogen (but not peptide) bonds"/>
    <property type="evidence" value="ECO:0007669"/>
    <property type="project" value="InterPro"/>
</dbReference>
<dbReference type="Gene3D" id="3.40.50.10910">
    <property type="entry name" value="Amidohydrolase"/>
    <property type="match status" value="1"/>
</dbReference>
<dbReference type="Gene3D" id="1.25.40.10">
    <property type="entry name" value="Tetratricopeptide repeat domain"/>
    <property type="match status" value="1"/>
</dbReference>
<keyword evidence="4" id="KW-1185">Reference proteome</keyword>
<evidence type="ECO:0000256" key="1">
    <source>
        <dbReference type="PROSITE-ProRule" id="PRU00339"/>
    </source>
</evidence>
<dbReference type="PATRIC" id="fig|1225176.3.peg.35"/>
<dbReference type="SUPFAM" id="SSF51556">
    <property type="entry name" value="Metallo-dependent hydrolases"/>
    <property type="match status" value="1"/>
</dbReference>
<dbReference type="InterPro" id="IPR011990">
    <property type="entry name" value="TPR-like_helical_dom_sf"/>
</dbReference>
<gene>
    <name evidence="3" type="ORF">B879_00035</name>
</gene>
<organism evidence="3 4">
    <name type="scientific">Cecembia lonarensis (strain CCUG 58316 / KCTC 22772 / LW9)</name>
    <dbReference type="NCBI Taxonomy" id="1225176"/>
    <lineage>
        <taxon>Bacteria</taxon>
        <taxon>Pseudomonadati</taxon>
        <taxon>Bacteroidota</taxon>
        <taxon>Cytophagia</taxon>
        <taxon>Cytophagales</taxon>
        <taxon>Cyclobacteriaceae</taxon>
        <taxon>Cecembia</taxon>
    </lineage>
</organism>
<dbReference type="PROSITE" id="PS50005">
    <property type="entry name" value="TPR"/>
    <property type="match status" value="1"/>
</dbReference>
<comment type="caution">
    <text evidence="3">The sequence shown here is derived from an EMBL/GenBank/DDBJ whole genome shotgun (WGS) entry which is preliminary data.</text>
</comment>
<dbReference type="InterPro" id="IPR011059">
    <property type="entry name" value="Metal-dep_hydrolase_composite"/>
</dbReference>
<evidence type="ECO:0000313" key="4">
    <source>
        <dbReference type="Proteomes" id="UP000004478"/>
    </source>
</evidence>
<proteinExistence type="predicted"/>
<dbReference type="InterPro" id="IPR006680">
    <property type="entry name" value="Amidohydro-rel"/>
</dbReference>
<protein>
    <submittedName>
        <fullName evidence="3">Dihydroorotase</fullName>
    </submittedName>
</protein>
<dbReference type="SUPFAM" id="SSF51338">
    <property type="entry name" value="Composite domain of metallo-dependent hydrolases"/>
    <property type="match status" value="1"/>
</dbReference>
<dbReference type="Gene3D" id="1.20.58.520">
    <property type="entry name" value="Amidohydrolase"/>
    <property type="match status" value="1"/>
</dbReference>
<evidence type="ECO:0000313" key="3">
    <source>
        <dbReference type="EMBL" id="EKB51241.1"/>
    </source>
</evidence>
<feature type="domain" description="Amidohydrolase-related" evidence="2">
    <location>
        <begin position="363"/>
        <end position="465"/>
    </location>
</feature>
<dbReference type="InterPro" id="IPR019734">
    <property type="entry name" value="TPR_rpt"/>
</dbReference>
<dbReference type="Proteomes" id="UP000004478">
    <property type="component" value="Unassembled WGS sequence"/>
</dbReference>
<dbReference type="Gene3D" id="3.30.110.90">
    <property type="entry name" value="Amidohydrolase"/>
    <property type="match status" value="1"/>
</dbReference>
<dbReference type="InterPro" id="IPR051781">
    <property type="entry name" value="Metallo-dep_Hydrolase"/>
</dbReference>
<sequence>MCSPRFPLRSLRIPLGSLREPQNQKHMKKLSLFTLLGWIIFACSSPSHDLLITNVNVIDIVTGEVLLNRTVAIDGDEITAIYTKTIKPQAGTEVVDVTGKYLIPGLWDMHVHNNWNYEDTNDLLVANGIVGAREMWGDMKIRRKMDEERASGKPIIDIYSAGVLTDGAPKIWPSSAEVTTPEEAEALVRCQVAQGADFIKVYSRLDSACFFTIGKTAIELGVPFSGHVPDSVSIIDALAAGMLTSEHLYGLQELGYSELELKEVDSLFEVGNRIEALQKGLKFFDSSAMKEKLQKLDLSKHWFSPTMVTLRGVRSMQDSVFTSDPRISYLPNYMTEDWKPRRTMGSQRMMPSLELMQQLYQNDFQILTNLIESKAQIIAGTDYPNPWAFPGFSMHDELEIYVQAGMTPLQALQTATLNPAKVMKNDRIGSVEKGKLASLVLLNSNPLDDINAIREIESVVLRGKVFDRIALDEMLQEAKNKAALPSLMEWFQTVQDMPKELMALENKLDSMSTKYHLSGLEFLINYVGYNLLGENALDQAMEIFALNTRMHPHSQNVWDSYAESFLMQGDTVNAIQYYQKALDMYPCNHVIEKRLLALKP</sequence>
<accession>K1L9E4</accession>
<dbReference type="PANTHER" id="PTHR43135">
    <property type="entry name" value="ALPHA-D-RIBOSE 1-METHYLPHOSPHONATE 5-TRIPHOSPHATE DIPHOSPHATASE"/>
    <property type="match status" value="1"/>
</dbReference>
<feature type="repeat" description="TPR" evidence="1">
    <location>
        <begin position="555"/>
        <end position="588"/>
    </location>
</feature>
<dbReference type="AlphaFoldDB" id="K1L9E4"/>
<dbReference type="Gene3D" id="2.30.40.10">
    <property type="entry name" value="Urease, subunit C, domain 1"/>
    <property type="match status" value="1"/>
</dbReference>
<name>K1L9E4_CECL9</name>
<keyword evidence="1" id="KW-0802">TPR repeat</keyword>
<dbReference type="Pfam" id="PF01979">
    <property type="entry name" value="Amidohydro_1"/>
    <property type="match status" value="1"/>
</dbReference>
<evidence type="ECO:0000259" key="2">
    <source>
        <dbReference type="Pfam" id="PF01979"/>
    </source>
</evidence>
<reference evidence="3 4" key="1">
    <citation type="journal article" date="2012" name="J. Bacteriol.">
        <title>Draft Genome Sequence of Cecembia lonarensis Strain LW9T, Isolated from Lonar Lake, a Haloalkaline Lake in India.</title>
        <authorList>
            <person name="Shivaji S."/>
            <person name="Ara S."/>
            <person name="Singh A."/>
            <person name="Pinnaka A.K."/>
        </authorList>
    </citation>
    <scope>NUCLEOTIDE SEQUENCE [LARGE SCALE GENOMIC DNA]</scope>
    <source>
        <strain evidence="3 4">LW9</strain>
    </source>
</reference>